<dbReference type="GO" id="GO:0046872">
    <property type="term" value="F:metal ion binding"/>
    <property type="evidence" value="ECO:0007669"/>
    <property type="project" value="UniProtKB-KW"/>
</dbReference>
<comment type="similarity">
    <text evidence="2">Belongs to the cyclic nucleotide phosphodiesterase family. PDE4 subfamily.</text>
</comment>
<name>A0A673ND07_9TELE</name>
<feature type="binding site" evidence="8">
    <location>
        <position position="387"/>
    </location>
    <ligand>
        <name>AMP</name>
        <dbReference type="ChEBI" id="CHEBI:456215"/>
    </ligand>
</feature>
<feature type="binding site" evidence="9">
    <location>
        <position position="387"/>
    </location>
    <ligand>
        <name>Zn(2+)</name>
        <dbReference type="ChEBI" id="CHEBI:29105"/>
        <label>2</label>
    </ligand>
</feature>
<evidence type="ECO:0000313" key="13">
    <source>
        <dbReference type="Ensembl" id="ENSSRHP00000099965.1"/>
    </source>
</evidence>
<evidence type="ECO:0000256" key="4">
    <source>
        <dbReference type="ARBA" id="ARBA00022801"/>
    </source>
</evidence>
<feature type="binding site" evidence="8">
    <location>
        <begin position="346"/>
        <end position="350"/>
    </location>
    <ligand>
        <name>AMP</name>
        <dbReference type="ChEBI" id="CHEBI:456215"/>
    </ligand>
</feature>
<evidence type="ECO:0000256" key="8">
    <source>
        <dbReference type="PIRSR" id="PIRSR623088-2"/>
    </source>
</evidence>
<dbReference type="Proteomes" id="UP000472270">
    <property type="component" value="Unassembled WGS sequence"/>
</dbReference>
<dbReference type="PROSITE" id="PS00126">
    <property type="entry name" value="PDEASE_I_1"/>
    <property type="match status" value="1"/>
</dbReference>
<dbReference type="Ensembl" id="ENSSRHT00000102668.1">
    <property type="protein sequence ID" value="ENSSRHP00000099965.1"/>
    <property type="gene ID" value="ENSSRHG00000048795.1"/>
</dbReference>
<feature type="binding site" evidence="9">
    <location>
        <position position="504"/>
    </location>
    <ligand>
        <name>Zn(2+)</name>
        <dbReference type="ChEBI" id="CHEBI:29105"/>
        <label>1</label>
    </ligand>
</feature>
<dbReference type="EC" id="3.1.4.-" evidence="10"/>
<dbReference type="Pfam" id="PF00233">
    <property type="entry name" value="PDEase_I"/>
    <property type="match status" value="1"/>
</dbReference>
<sequence>MSLPTGCVFLPPSDRTFKVRNVNLCGSPCAVNCPIDIVQKRRRFDVENGLSIGRSPLDPSPSSGLVLQANSQRRESFLYRSDSDFDLSPKTMSRNSSMASELHGEDMIVTPFAQVLASLRTVRGNVAALTHVQDRSNKRLSGTNPQSTCKTSLSDEAYQKLAVETLEELDWCLDQLETLQTRHSVSEMASNKFKRMLNRELTQLSETSRSGNQVSEFIASTILQKQHDVEIMSAACKEEKKRRPMSQISGVRKLSPSPSLPPTCIPRFGVNTQHESLLAEELEDINRWGIDIFKIAEYSGNRPLTVIMYTIFQERDLLKTFKIPSDTFLTFLMTLEDHYHVDMAYHNNIHAADVVQSTHVLLSTPALEDVFTDLEIMAALFASAIHDVDHPGLSNQFLINTNSELALMYNDASVLENHHLAVGFKLLQEENCDIFCNLSKKQRQSLRQMTIDMVLATDMSKHMNFLADLKTMVETKKVTSLGVLLLDNYSDRIQVLQNMVHCADLSNPTKPLELYRQWTDRIMVELFRQGDRERDKGIEISPMCDKHTASVEKSQVGFIDYIVHPLWETWGDLVHPDAQDILDTLEDNREWYQSMIPRSPSPTPEEQDSRATLGIAGSAGEKFQFELTLEEEDGELEAEEEHTDKDRSRTMMDPRHAQTSPRGVAPVLDSSERELDQEATSVSILQLET</sequence>
<evidence type="ECO:0000313" key="14">
    <source>
        <dbReference type="Proteomes" id="UP000472270"/>
    </source>
</evidence>
<evidence type="ECO:0000256" key="1">
    <source>
        <dbReference type="ARBA" id="ARBA00004703"/>
    </source>
</evidence>
<accession>A0A673ND07</accession>
<feature type="region of interest" description="Disordered" evidence="11">
    <location>
        <begin position="630"/>
        <end position="689"/>
    </location>
</feature>
<dbReference type="InterPro" id="IPR002073">
    <property type="entry name" value="PDEase_catalytic_dom"/>
</dbReference>
<evidence type="ECO:0000256" key="11">
    <source>
        <dbReference type="SAM" id="MobiDB-lite"/>
    </source>
</evidence>
<gene>
    <name evidence="13" type="primary">LOC107747102</name>
</gene>
<reference evidence="13" key="1">
    <citation type="submission" date="2025-08" db="UniProtKB">
        <authorList>
            <consortium name="Ensembl"/>
        </authorList>
    </citation>
    <scope>IDENTIFICATION</scope>
</reference>
<keyword evidence="4 10" id="KW-0378">Hydrolase</keyword>
<dbReference type="InterPro" id="IPR036971">
    <property type="entry name" value="PDEase_catalytic_dom_sf"/>
</dbReference>
<feature type="compositionally biased region" description="Acidic residues" evidence="11">
    <location>
        <begin position="630"/>
        <end position="641"/>
    </location>
</feature>
<evidence type="ECO:0000256" key="6">
    <source>
        <dbReference type="ARBA" id="ARBA00033681"/>
    </source>
</evidence>
<dbReference type="OrthoDB" id="189220at2759"/>
<feature type="binding site" evidence="8">
    <location>
        <position position="504"/>
    </location>
    <ligand>
        <name>AMP</name>
        <dbReference type="ChEBI" id="CHEBI:456215"/>
    </ligand>
</feature>
<evidence type="ECO:0000256" key="7">
    <source>
        <dbReference type="PIRSR" id="PIRSR623088-1"/>
    </source>
</evidence>
<dbReference type="Gene3D" id="1.10.1300.10">
    <property type="entry name" value="3'5'-cyclic nucleotide phosphodiesterase, catalytic domain"/>
    <property type="match status" value="1"/>
</dbReference>
<dbReference type="UniPathway" id="UPA00762">
    <property type="reaction ID" value="UER00747"/>
</dbReference>
<feature type="domain" description="PDEase" evidence="12">
    <location>
        <begin position="270"/>
        <end position="599"/>
    </location>
</feature>
<dbReference type="GO" id="GO:0006198">
    <property type="term" value="P:cAMP catabolic process"/>
    <property type="evidence" value="ECO:0007669"/>
    <property type="project" value="UniProtKB-UniPathway"/>
</dbReference>
<dbReference type="GO" id="GO:0007165">
    <property type="term" value="P:signal transduction"/>
    <property type="evidence" value="ECO:0007669"/>
    <property type="project" value="InterPro"/>
</dbReference>
<evidence type="ECO:0000256" key="5">
    <source>
        <dbReference type="ARBA" id="ARBA00023149"/>
    </source>
</evidence>
<dbReference type="Pfam" id="PF18100">
    <property type="entry name" value="PDE4_UCR"/>
    <property type="match status" value="1"/>
</dbReference>
<organism evidence="13 14">
    <name type="scientific">Sinocyclocheilus rhinocerous</name>
    <dbReference type="NCBI Taxonomy" id="307959"/>
    <lineage>
        <taxon>Eukaryota</taxon>
        <taxon>Metazoa</taxon>
        <taxon>Chordata</taxon>
        <taxon>Craniata</taxon>
        <taxon>Vertebrata</taxon>
        <taxon>Euteleostomi</taxon>
        <taxon>Actinopterygii</taxon>
        <taxon>Neopterygii</taxon>
        <taxon>Teleostei</taxon>
        <taxon>Ostariophysi</taxon>
        <taxon>Cypriniformes</taxon>
        <taxon>Cyprinidae</taxon>
        <taxon>Cyprininae</taxon>
        <taxon>Sinocyclocheilus</taxon>
    </lineage>
</organism>
<dbReference type="RefSeq" id="XP_016417017.1">
    <property type="nucleotide sequence ID" value="XM_016561531.1"/>
</dbReference>
<evidence type="ECO:0000256" key="3">
    <source>
        <dbReference type="ARBA" id="ARBA00022723"/>
    </source>
</evidence>
<dbReference type="InterPro" id="IPR003607">
    <property type="entry name" value="HD/PDEase_dom"/>
</dbReference>
<evidence type="ECO:0000256" key="2">
    <source>
        <dbReference type="ARBA" id="ARBA00009517"/>
    </source>
</evidence>
<comment type="catalytic activity">
    <reaction evidence="6">
        <text>3',5'-cyclic AMP + H2O = AMP + H(+)</text>
        <dbReference type="Rhea" id="RHEA:25277"/>
        <dbReference type="ChEBI" id="CHEBI:15377"/>
        <dbReference type="ChEBI" id="CHEBI:15378"/>
        <dbReference type="ChEBI" id="CHEBI:58165"/>
        <dbReference type="ChEBI" id="CHEBI:456215"/>
        <dbReference type="EC" id="3.1.4.53"/>
    </reaction>
    <physiologicalReaction direction="left-to-right" evidence="6">
        <dbReference type="Rhea" id="RHEA:25278"/>
    </physiologicalReaction>
</comment>
<dbReference type="PANTHER" id="PTHR11347">
    <property type="entry name" value="CYCLIC NUCLEOTIDE PHOSPHODIESTERASE"/>
    <property type="match status" value="1"/>
</dbReference>
<reference evidence="13" key="2">
    <citation type="submission" date="2025-09" db="UniProtKB">
        <authorList>
            <consortium name="Ensembl"/>
        </authorList>
    </citation>
    <scope>IDENTIFICATION</scope>
</reference>
<dbReference type="InterPro" id="IPR023088">
    <property type="entry name" value="PDEase"/>
</dbReference>
<dbReference type="GO" id="GO:0004115">
    <property type="term" value="F:3',5'-cyclic-AMP phosphodiesterase activity"/>
    <property type="evidence" value="ECO:0007669"/>
    <property type="project" value="UniProtKB-EC"/>
</dbReference>
<comment type="pathway">
    <text evidence="1">Purine metabolism; 3',5'-cyclic AMP degradation; AMP from 3',5'-cyclic AMP: step 1/1.</text>
</comment>
<feature type="compositionally biased region" description="Basic and acidic residues" evidence="11">
    <location>
        <begin position="642"/>
        <end position="656"/>
    </location>
</feature>
<comment type="cofactor">
    <cofactor evidence="10">
        <name>a divalent metal cation</name>
        <dbReference type="ChEBI" id="CHEBI:60240"/>
    </cofactor>
    <text evidence="10">Binds 2 divalent metal cations per subunit. Site 1 may preferentially bind zinc ions, while site 2 has a preference for magnesium and/or manganese ions.</text>
</comment>
<evidence type="ECO:0000259" key="12">
    <source>
        <dbReference type="PROSITE" id="PS51845"/>
    </source>
</evidence>
<dbReference type="InterPro" id="IPR023174">
    <property type="entry name" value="PDEase_CS"/>
</dbReference>
<dbReference type="AlphaFoldDB" id="A0A673ND07"/>
<dbReference type="FunFam" id="1.10.1300.10:FF:000001">
    <property type="entry name" value="Phosphodiesterase"/>
    <property type="match status" value="1"/>
</dbReference>
<protein>
    <recommendedName>
        <fullName evidence="10">Phosphodiesterase</fullName>
        <ecNumber evidence="10">3.1.4.-</ecNumber>
    </recommendedName>
</protein>
<dbReference type="GeneID" id="107747102"/>
<dbReference type="PRINTS" id="PR00387">
    <property type="entry name" value="PDIESTERASE1"/>
</dbReference>
<feature type="binding site" evidence="8">
    <location>
        <position position="555"/>
    </location>
    <ligand>
        <name>AMP</name>
        <dbReference type="ChEBI" id="CHEBI:456215"/>
    </ligand>
</feature>
<dbReference type="KEGG" id="srx:107747102"/>
<dbReference type="CDD" id="cd00077">
    <property type="entry name" value="HDc"/>
    <property type="match status" value="1"/>
</dbReference>
<evidence type="ECO:0000256" key="9">
    <source>
        <dbReference type="PIRSR" id="PIRSR623088-3"/>
    </source>
</evidence>
<feature type="binding site" evidence="9">
    <location>
        <position position="350"/>
    </location>
    <ligand>
        <name>Zn(2+)</name>
        <dbReference type="ChEBI" id="CHEBI:29105"/>
        <label>1</label>
    </ligand>
</feature>
<dbReference type="InterPro" id="IPR040844">
    <property type="entry name" value="PDE4_UCR"/>
</dbReference>
<evidence type="ECO:0000256" key="10">
    <source>
        <dbReference type="RuleBase" id="RU363067"/>
    </source>
</evidence>
<feature type="binding site" evidence="9">
    <location>
        <position position="386"/>
    </location>
    <ligand>
        <name>Zn(2+)</name>
        <dbReference type="ChEBI" id="CHEBI:29105"/>
        <label>1</label>
    </ligand>
</feature>
<keyword evidence="5" id="KW-0114">cAMP</keyword>
<feature type="active site" description="Proton donor" evidence="7">
    <location>
        <position position="346"/>
    </location>
</feature>
<dbReference type="SUPFAM" id="SSF109604">
    <property type="entry name" value="HD-domain/PDEase-like"/>
    <property type="match status" value="1"/>
</dbReference>
<keyword evidence="14" id="KW-1185">Reference proteome</keyword>
<proteinExistence type="inferred from homology"/>
<feature type="binding site" evidence="9">
    <location>
        <position position="387"/>
    </location>
    <ligand>
        <name>Zn(2+)</name>
        <dbReference type="ChEBI" id="CHEBI:29105"/>
        <label>1</label>
    </ligand>
</feature>
<keyword evidence="3 9" id="KW-0479">Metal-binding</keyword>
<feature type="compositionally biased region" description="Polar residues" evidence="11">
    <location>
        <begin position="678"/>
        <end position="689"/>
    </location>
</feature>
<dbReference type="PROSITE" id="PS51845">
    <property type="entry name" value="PDEASE_I_2"/>
    <property type="match status" value="1"/>
</dbReference>